<evidence type="ECO:0000313" key="4">
    <source>
        <dbReference type="Proteomes" id="UP000536442"/>
    </source>
</evidence>
<feature type="region of interest" description="Disordered" evidence="1">
    <location>
        <begin position="252"/>
        <end position="279"/>
    </location>
</feature>
<reference evidence="3 4" key="1">
    <citation type="submission" date="2020-03" db="EMBL/GenBank/DDBJ databases">
        <title>Metagenomic, metatranscriptomic, and metabolomic analyses revealed the key microbes and metabolic features during the fermentation of ganjang, Korean traditional soy sauce.</title>
        <authorList>
            <person name="Chun B.H."/>
            <person name="Jeon C.O."/>
        </authorList>
    </citation>
    <scope>NUCLEOTIDE SEQUENCE [LARGE SCALE GENOMIC DNA]</scope>
    <source>
        <strain evidence="3 4">KG14</strain>
    </source>
</reference>
<dbReference type="PANTHER" id="PTHR21621:SF0">
    <property type="entry name" value="BETA-CITRYLGLUTAMATE SYNTHASE B-RELATED"/>
    <property type="match status" value="1"/>
</dbReference>
<proteinExistence type="predicted"/>
<comment type="caution">
    <text evidence="3">The sequence shown here is derived from an EMBL/GenBank/DDBJ whole genome shotgun (WGS) entry which is preliminary data.</text>
</comment>
<sequence>MNLISFNVFRTLGFPGTTVLKPEDYLRHKELLRNADWVLFPEYWQLNALVYGLKCRVFPSVASYHIGHDKVEMTRAFQAVAPEHIPWTLIEANGPHEREHIWSVMALPFVAKLPKASMGEGVWLIETRDDWRRYCERTQVLYVQEYLPLDRDARVVVVGGKVVTAYWRTQAPQGFYNNVSRGGGIDHSPVPPVATDLALRLARELEVDHAGFDIALVEGYPYVLEFNRLFGNQGLGQGSDLKHAILDYLQQQSEPRDPDGSGPTDSSMGSRFTGVAGLA</sequence>
<dbReference type="AlphaFoldDB" id="A0A851HTK5"/>
<dbReference type="Pfam" id="PF08443">
    <property type="entry name" value="RimK"/>
    <property type="match status" value="1"/>
</dbReference>
<dbReference type="GO" id="GO:0005737">
    <property type="term" value="C:cytoplasm"/>
    <property type="evidence" value="ECO:0007669"/>
    <property type="project" value="TreeGrafter"/>
</dbReference>
<dbReference type="EMBL" id="JABEVQ010000005">
    <property type="protein sequence ID" value="NWN92060.1"/>
    <property type="molecule type" value="Genomic_DNA"/>
</dbReference>
<dbReference type="Gene3D" id="3.30.470.20">
    <property type="entry name" value="ATP-grasp fold, B domain"/>
    <property type="match status" value="1"/>
</dbReference>
<feature type="domain" description="ATP-grasp fold RimK-type" evidence="2">
    <location>
        <begin position="98"/>
        <end position="247"/>
    </location>
</feature>
<dbReference type="GO" id="GO:0018169">
    <property type="term" value="F:ribosomal S6-glutamic acid ligase activity"/>
    <property type="evidence" value="ECO:0007669"/>
    <property type="project" value="TreeGrafter"/>
</dbReference>
<organism evidence="3 4">
    <name type="scientific">Marinobacter adhaerens</name>
    <dbReference type="NCBI Taxonomy" id="1033846"/>
    <lineage>
        <taxon>Bacteria</taxon>
        <taxon>Pseudomonadati</taxon>
        <taxon>Pseudomonadota</taxon>
        <taxon>Gammaproteobacteria</taxon>
        <taxon>Pseudomonadales</taxon>
        <taxon>Marinobacteraceae</taxon>
        <taxon>Marinobacter</taxon>
    </lineage>
</organism>
<protein>
    <recommendedName>
        <fullName evidence="2">ATP-grasp fold RimK-type domain-containing protein</fullName>
    </recommendedName>
</protein>
<dbReference type="InterPro" id="IPR013651">
    <property type="entry name" value="ATP-grasp_RimK-type"/>
</dbReference>
<accession>A0A851HTK5</accession>
<gene>
    <name evidence="3" type="ORF">HLV39_11205</name>
</gene>
<dbReference type="Proteomes" id="UP000536442">
    <property type="component" value="Unassembled WGS sequence"/>
</dbReference>
<evidence type="ECO:0000256" key="1">
    <source>
        <dbReference type="SAM" id="MobiDB-lite"/>
    </source>
</evidence>
<dbReference type="PANTHER" id="PTHR21621">
    <property type="entry name" value="RIBOSOMAL PROTEIN S6 MODIFICATION PROTEIN"/>
    <property type="match status" value="1"/>
</dbReference>
<evidence type="ECO:0000313" key="3">
    <source>
        <dbReference type="EMBL" id="NWN92060.1"/>
    </source>
</evidence>
<evidence type="ECO:0000259" key="2">
    <source>
        <dbReference type="Pfam" id="PF08443"/>
    </source>
</evidence>
<dbReference type="SUPFAM" id="SSF56059">
    <property type="entry name" value="Glutathione synthetase ATP-binding domain-like"/>
    <property type="match status" value="1"/>
</dbReference>
<keyword evidence="4" id="KW-1185">Reference proteome</keyword>
<name>A0A851HTK5_9GAMM</name>
<dbReference type="GO" id="GO:0009432">
    <property type="term" value="P:SOS response"/>
    <property type="evidence" value="ECO:0007669"/>
    <property type="project" value="TreeGrafter"/>
</dbReference>